<dbReference type="FunFam" id="1.10.510.10:FF:000351">
    <property type="entry name" value="PAS domain-containing serine/threonine-protein kinase"/>
    <property type="match status" value="1"/>
</dbReference>
<feature type="region of interest" description="Disordered" evidence="4">
    <location>
        <begin position="613"/>
        <end position="672"/>
    </location>
</feature>
<evidence type="ECO:0000256" key="1">
    <source>
        <dbReference type="ARBA" id="ARBA00022741"/>
    </source>
</evidence>
<dbReference type="GO" id="GO:0005524">
    <property type="term" value="F:ATP binding"/>
    <property type="evidence" value="ECO:0007669"/>
    <property type="project" value="UniProtKB-UniRule"/>
</dbReference>
<feature type="region of interest" description="Disordered" evidence="4">
    <location>
        <begin position="711"/>
        <end position="741"/>
    </location>
</feature>
<sequence length="1024" mass="114800">SKPQSSLYGSLLNSTGNVTGTGDNSQNSVNTSKAMRDITNSINVLNLSQQNVINQSSTTNVQSSPSKIRQLQNQNNTPNENLSKVQSGGCPGMTREMLPEDVITSTPAVEQNKTRGHLHSVEEGSFFGVGKHKDGSDLVIIYQIRRIELNGKPHYCLWILRDPEEPGEGIKSNTNLTLASTFSETTEVSLGNAIKAQAQKEVIDLDADSDSSSDDENTQTSTDGSSGAEYSLNHSRRGNRDTSSSCVDEREEQLIAGNFSDQYTVLQQIGKGAFGCVKMSVRNSDGLLVVTKFIKKSKVYQDSWVNDPLLHRRVPLEVALLMTLDHPNIVSVLDMFENDDYFQLVMEKWGAGMDLFEFIDRNPILEEPLAAHIFRQIVSALTYLHSLNIIHRDVKDENVILNNKFHVKLIDFGSSAFTKPGKMFSQFAGTVEYCSPEVLKGNKYSGYELEIWSLGVTLYTLMYGENPFYDVDETIKGDITFPIVHSEALCSLLTGMLQKDAKARMTLEEVESHPWTQLECNLEEYKFDEVIRCSYDECHPRKYITEYSENDTSISTASSSFIYENTRRSLSAVPQGSMNDNDVVSKQRSATSLCFFRLTPEPSEEEASIYEISESAGASRTSSSQSTSSMRSTITVDSSSFSCCSPSSESTESSDSSTQLKSTPSNTSATYYDNLRSSDTLSGRSSEDSINLSSALAKYCRLENSEDVADSDYENTKEYSKLDSEDTECHSNSKSDFEDTECHSDSKLDFDDTECHSDSKLDFDDIECHSSSKLDFEDTEYHSDSKSECEDTECHSDSKSDFEDTECHSDSKLDFEDTECHSNSNSENTKEYDDSDYENIKEFLDSGYLHINEFIDYDLKNTKEEVNSDYETVKDVGNKGFLNRERVDVYDMENRKPSDDPDAQKFKECGGAGSDNPSKISEFSGKFSAKSTGANHLAGINNTEDVKSGQSLNHKNEMDQTDLISCRHVWKENTLEFEVRYMSNELSKYNEDEEWYDGNGAEEVKLDLPDPFDSWWDELEIESP</sequence>
<dbReference type="EMBL" id="JARKIK010000005">
    <property type="protein sequence ID" value="KAK8751735.1"/>
    <property type="molecule type" value="Genomic_DNA"/>
</dbReference>
<dbReference type="PROSITE" id="PS00107">
    <property type="entry name" value="PROTEIN_KINASE_ATP"/>
    <property type="match status" value="1"/>
</dbReference>
<dbReference type="GO" id="GO:0045719">
    <property type="term" value="P:negative regulation of glycogen biosynthetic process"/>
    <property type="evidence" value="ECO:0007669"/>
    <property type="project" value="TreeGrafter"/>
</dbReference>
<feature type="binding site" evidence="3">
    <location>
        <position position="296"/>
    </location>
    <ligand>
        <name>ATP</name>
        <dbReference type="ChEBI" id="CHEBI:30616"/>
    </ligand>
</feature>
<evidence type="ECO:0000313" key="7">
    <source>
        <dbReference type="Proteomes" id="UP001445076"/>
    </source>
</evidence>
<dbReference type="PANTHER" id="PTHR24346">
    <property type="entry name" value="MAP/MICROTUBULE AFFINITY-REGULATING KINASE"/>
    <property type="match status" value="1"/>
</dbReference>
<organism evidence="6 7">
    <name type="scientific">Cherax quadricarinatus</name>
    <name type="common">Australian red claw crayfish</name>
    <dbReference type="NCBI Taxonomy" id="27406"/>
    <lineage>
        <taxon>Eukaryota</taxon>
        <taxon>Metazoa</taxon>
        <taxon>Ecdysozoa</taxon>
        <taxon>Arthropoda</taxon>
        <taxon>Crustacea</taxon>
        <taxon>Multicrustacea</taxon>
        <taxon>Malacostraca</taxon>
        <taxon>Eumalacostraca</taxon>
        <taxon>Eucarida</taxon>
        <taxon>Decapoda</taxon>
        <taxon>Pleocyemata</taxon>
        <taxon>Astacidea</taxon>
        <taxon>Parastacoidea</taxon>
        <taxon>Parastacidae</taxon>
        <taxon>Cherax</taxon>
    </lineage>
</organism>
<accession>A0AAW0YJA4</accession>
<dbReference type="SMART" id="SM00220">
    <property type="entry name" value="S_TKc"/>
    <property type="match status" value="1"/>
</dbReference>
<keyword evidence="1 3" id="KW-0547">Nucleotide-binding</keyword>
<feature type="region of interest" description="Disordered" evidence="4">
    <location>
        <begin position="787"/>
        <end position="806"/>
    </location>
</feature>
<keyword evidence="7" id="KW-1185">Reference proteome</keyword>
<feature type="compositionally biased region" description="Basic and acidic residues" evidence="4">
    <location>
        <begin position="893"/>
        <end position="908"/>
    </location>
</feature>
<dbReference type="FunFam" id="3.30.200.20:FF:000314">
    <property type="entry name" value="Serine/threonine protein kinase"/>
    <property type="match status" value="1"/>
</dbReference>
<comment type="caution">
    <text evidence="6">The sequence shown here is derived from an EMBL/GenBank/DDBJ whole genome shotgun (WGS) entry which is preliminary data.</text>
</comment>
<evidence type="ECO:0000256" key="3">
    <source>
        <dbReference type="PROSITE-ProRule" id="PRU10141"/>
    </source>
</evidence>
<feature type="region of interest" description="Disordered" evidence="4">
    <location>
        <begin position="815"/>
        <end position="834"/>
    </location>
</feature>
<gene>
    <name evidence="6" type="ORF">OTU49_010021</name>
</gene>
<dbReference type="Gene3D" id="3.30.200.20">
    <property type="entry name" value="Phosphorylase Kinase, domain 1"/>
    <property type="match status" value="1"/>
</dbReference>
<name>A0AAW0YJA4_CHEQU</name>
<keyword evidence="2 3" id="KW-0067">ATP-binding</keyword>
<feature type="region of interest" description="Disordered" evidence="4">
    <location>
        <begin position="893"/>
        <end position="923"/>
    </location>
</feature>
<dbReference type="Pfam" id="PF00069">
    <property type="entry name" value="Pkinase"/>
    <property type="match status" value="1"/>
</dbReference>
<dbReference type="Proteomes" id="UP001445076">
    <property type="component" value="Unassembled WGS sequence"/>
</dbReference>
<protein>
    <recommendedName>
        <fullName evidence="5">Protein kinase domain-containing protein</fullName>
    </recommendedName>
</protein>
<feature type="region of interest" description="Disordered" evidence="4">
    <location>
        <begin position="1"/>
        <end position="30"/>
    </location>
</feature>
<reference evidence="6 7" key="1">
    <citation type="journal article" date="2024" name="BMC Genomics">
        <title>Genome assembly of redclaw crayfish (Cherax quadricarinatus) provides insights into its immune adaptation and hypoxia tolerance.</title>
        <authorList>
            <person name="Liu Z."/>
            <person name="Zheng J."/>
            <person name="Li H."/>
            <person name="Fang K."/>
            <person name="Wang S."/>
            <person name="He J."/>
            <person name="Zhou D."/>
            <person name="Weng S."/>
            <person name="Chi M."/>
            <person name="Gu Z."/>
            <person name="He J."/>
            <person name="Li F."/>
            <person name="Wang M."/>
        </authorList>
    </citation>
    <scope>NUCLEOTIDE SEQUENCE [LARGE SCALE GENOMIC DNA]</scope>
    <source>
        <strain evidence="6">ZL_2023a</strain>
    </source>
</reference>
<dbReference type="AlphaFoldDB" id="A0AAW0YJA4"/>
<dbReference type="GO" id="GO:0035556">
    <property type="term" value="P:intracellular signal transduction"/>
    <property type="evidence" value="ECO:0007669"/>
    <property type="project" value="TreeGrafter"/>
</dbReference>
<dbReference type="Gene3D" id="1.10.510.10">
    <property type="entry name" value="Transferase(Phosphotransferase) domain 1"/>
    <property type="match status" value="1"/>
</dbReference>
<feature type="compositionally biased region" description="Acidic residues" evidence="4">
    <location>
        <begin position="205"/>
        <end position="217"/>
    </location>
</feature>
<dbReference type="PROSITE" id="PS00108">
    <property type="entry name" value="PROTEIN_KINASE_ST"/>
    <property type="match status" value="1"/>
</dbReference>
<feature type="non-terminal residue" evidence="6">
    <location>
        <position position="1"/>
    </location>
</feature>
<dbReference type="GO" id="GO:0005829">
    <property type="term" value="C:cytosol"/>
    <property type="evidence" value="ECO:0007669"/>
    <property type="project" value="TreeGrafter"/>
</dbReference>
<dbReference type="GO" id="GO:0004674">
    <property type="term" value="F:protein serine/threonine kinase activity"/>
    <property type="evidence" value="ECO:0007669"/>
    <property type="project" value="TreeGrafter"/>
</dbReference>
<evidence type="ECO:0000256" key="2">
    <source>
        <dbReference type="ARBA" id="ARBA00022840"/>
    </source>
</evidence>
<evidence type="ECO:0000313" key="6">
    <source>
        <dbReference type="EMBL" id="KAK8751735.1"/>
    </source>
</evidence>
<dbReference type="PROSITE" id="PS50011">
    <property type="entry name" value="PROTEIN_KINASE_DOM"/>
    <property type="match status" value="1"/>
</dbReference>
<dbReference type="GO" id="GO:0005634">
    <property type="term" value="C:nucleus"/>
    <property type="evidence" value="ECO:0007669"/>
    <property type="project" value="TreeGrafter"/>
</dbReference>
<feature type="region of interest" description="Disordered" evidence="4">
    <location>
        <begin position="205"/>
        <end position="247"/>
    </location>
</feature>
<proteinExistence type="predicted"/>
<dbReference type="InterPro" id="IPR017441">
    <property type="entry name" value="Protein_kinase_ATP_BS"/>
</dbReference>
<feature type="compositionally biased region" description="Low complexity" evidence="4">
    <location>
        <begin position="613"/>
        <end position="665"/>
    </location>
</feature>
<dbReference type="SUPFAM" id="SSF56112">
    <property type="entry name" value="Protein kinase-like (PK-like)"/>
    <property type="match status" value="1"/>
</dbReference>
<dbReference type="InterPro" id="IPR011009">
    <property type="entry name" value="Kinase-like_dom_sf"/>
</dbReference>
<evidence type="ECO:0000259" key="5">
    <source>
        <dbReference type="PROSITE" id="PS50011"/>
    </source>
</evidence>
<evidence type="ECO:0000256" key="4">
    <source>
        <dbReference type="SAM" id="MobiDB-lite"/>
    </source>
</evidence>
<dbReference type="InterPro" id="IPR008271">
    <property type="entry name" value="Ser/Thr_kinase_AS"/>
</dbReference>
<feature type="domain" description="Protein kinase" evidence="5">
    <location>
        <begin position="263"/>
        <end position="516"/>
    </location>
</feature>
<dbReference type="InterPro" id="IPR000719">
    <property type="entry name" value="Prot_kinase_dom"/>
</dbReference>
<dbReference type="PANTHER" id="PTHR24346:SF51">
    <property type="entry name" value="PAS DOMAIN-CONTAINING SERINE_THREONINE-PROTEIN KINASE"/>
    <property type="match status" value="1"/>
</dbReference>
<feature type="region of interest" description="Disordered" evidence="4">
    <location>
        <begin position="55"/>
        <end position="86"/>
    </location>
</feature>
<feature type="compositionally biased region" description="Basic and acidic residues" evidence="4">
    <location>
        <begin position="714"/>
        <end position="741"/>
    </location>
</feature>